<evidence type="ECO:0000313" key="4">
    <source>
        <dbReference type="EMBL" id="QDH69222.1"/>
    </source>
</evidence>
<accession>A0A514BPB6</accession>
<dbReference type="InterPro" id="IPR016181">
    <property type="entry name" value="Acyl_CoA_acyltransferase"/>
</dbReference>
<dbReference type="Gene3D" id="3.40.630.30">
    <property type="match status" value="1"/>
</dbReference>
<feature type="domain" description="N-acetyltransferase" evidence="3">
    <location>
        <begin position="3"/>
        <end position="155"/>
    </location>
</feature>
<evidence type="ECO:0000256" key="2">
    <source>
        <dbReference type="ARBA" id="ARBA00023315"/>
    </source>
</evidence>
<dbReference type="PROSITE" id="PS51186">
    <property type="entry name" value="GNAT"/>
    <property type="match status" value="1"/>
</dbReference>
<sequence>MQIQVDPLTGPEIAALLREHLDEMHRISPPESVHALDLDRLRTPEVTFWSAWSDGELLGCIALKQLDRGHGEIKSMRTSVRHQRRGVASALLRHLLEEAQRRGYRQLSLETGTQPEFSAARTLYARYGFQTCGPFAQYAEDPHSAFMTRMLQPARQAPHAREQAR</sequence>
<evidence type="ECO:0000256" key="1">
    <source>
        <dbReference type="ARBA" id="ARBA00022679"/>
    </source>
</evidence>
<reference evidence="4 5" key="1">
    <citation type="submission" date="2019-06" db="EMBL/GenBank/DDBJ databases">
        <title>Lysobacter alkalisoli sp. nov. isolated from saline-alkali soil.</title>
        <authorList>
            <person name="Sun J.-Q."/>
            <person name="Xu L."/>
        </authorList>
    </citation>
    <scope>NUCLEOTIDE SEQUENCE [LARGE SCALE GENOMIC DNA]</scope>
    <source>
        <strain evidence="4 5">SJ-36</strain>
    </source>
</reference>
<dbReference type="InterPro" id="IPR000182">
    <property type="entry name" value="GNAT_dom"/>
</dbReference>
<dbReference type="EMBL" id="CP041242">
    <property type="protein sequence ID" value="QDH69222.1"/>
    <property type="molecule type" value="Genomic_DNA"/>
</dbReference>
<dbReference type="RefSeq" id="WP_141622564.1">
    <property type="nucleotide sequence ID" value="NZ_CP041242.1"/>
</dbReference>
<evidence type="ECO:0000313" key="5">
    <source>
        <dbReference type="Proteomes" id="UP000317199"/>
    </source>
</evidence>
<proteinExistence type="predicted"/>
<dbReference type="CDD" id="cd04301">
    <property type="entry name" value="NAT_SF"/>
    <property type="match status" value="1"/>
</dbReference>
<evidence type="ECO:0000259" key="3">
    <source>
        <dbReference type="PROSITE" id="PS51186"/>
    </source>
</evidence>
<keyword evidence="1 4" id="KW-0808">Transferase</keyword>
<dbReference type="GO" id="GO:0016747">
    <property type="term" value="F:acyltransferase activity, transferring groups other than amino-acyl groups"/>
    <property type="evidence" value="ECO:0007669"/>
    <property type="project" value="InterPro"/>
</dbReference>
<organism evidence="4 5">
    <name type="scientific">Marilutibacter alkalisoli</name>
    <dbReference type="NCBI Taxonomy" id="2591633"/>
    <lineage>
        <taxon>Bacteria</taxon>
        <taxon>Pseudomonadati</taxon>
        <taxon>Pseudomonadota</taxon>
        <taxon>Gammaproteobacteria</taxon>
        <taxon>Lysobacterales</taxon>
        <taxon>Lysobacteraceae</taxon>
        <taxon>Marilutibacter</taxon>
    </lineage>
</organism>
<dbReference type="OrthoDB" id="9803233at2"/>
<protein>
    <submittedName>
        <fullName evidence="4">GNAT family N-acetyltransferase</fullName>
    </submittedName>
</protein>
<dbReference type="KEGG" id="lyj:FKV23_03245"/>
<keyword evidence="5" id="KW-1185">Reference proteome</keyword>
<gene>
    <name evidence="4" type="ORF">FKV23_03245</name>
</gene>
<dbReference type="InterPro" id="IPR050832">
    <property type="entry name" value="Bact_Acetyltransf"/>
</dbReference>
<dbReference type="PANTHER" id="PTHR43877:SF5">
    <property type="entry name" value="BLL8307 PROTEIN"/>
    <property type="match status" value="1"/>
</dbReference>
<dbReference type="AlphaFoldDB" id="A0A514BPB6"/>
<dbReference type="Proteomes" id="UP000317199">
    <property type="component" value="Chromosome"/>
</dbReference>
<name>A0A514BPB6_9GAMM</name>
<dbReference type="Pfam" id="PF00583">
    <property type="entry name" value="Acetyltransf_1"/>
    <property type="match status" value="1"/>
</dbReference>
<dbReference type="SUPFAM" id="SSF55729">
    <property type="entry name" value="Acyl-CoA N-acyltransferases (Nat)"/>
    <property type="match status" value="1"/>
</dbReference>
<dbReference type="PANTHER" id="PTHR43877">
    <property type="entry name" value="AMINOALKYLPHOSPHONATE N-ACETYLTRANSFERASE-RELATED-RELATED"/>
    <property type="match status" value="1"/>
</dbReference>
<keyword evidence="2" id="KW-0012">Acyltransferase</keyword>